<proteinExistence type="predicted"/>
<keyword evidence="3" id="KW-1185">Reference proteome</keyword>
<dbReference type="Proteomes" id="UP001150925">
    <property type="component" value="Unassembled WGS sequence"/>
</dbReference>
<evidence type="ECO:0000313" key="3">
    <source>
        <dbReference type="Proteomes" id="UP001150925"/>
    </source>
</evidence>
<feature type="non-terminal residue" evidence="2">
    <location>
        <position position="277"/>
    </location>
</feature>
<dbReference type="EMBL" id="JANBPY010000609">
    <property type="protein sequence ID" value="KAJ1965307.1"/>
    <property type="molecule type" value="Genomic_DNA"/>
</dbReference>
<dbReference type="AlphaFoldDB" id="A0A9W8APU9"/>
<reference evidence="2" key="1">
    <citation type="submission" date="2022-07" db="EMBL/GenBank/DDBJ databases">
        <title>Phylogenomic reconstructions and comparative analyses of Kickxellomycotina fungi.</title>
        <authorList>
            <person name="Reynolds N.K."/>
            <person name="Stajich J.E."/>
            <person name="Barry K."/>
            <person name="Grigoriev I.V."/>
            <person name="Crous P."/>
            <person name="Smith M.E."/>
        </authorList>
    </citation>
    <scope>NUCLEOTIDE SEQUENCE</scope>
    <source>
        <strain evidence="2">RSA 1196</strain>
    </source>
</reference>
<name>A0A9W8APU9_9FUNG</name>
<evidence type="ECO:0000313" key="2">
    <source>
        <dbReference type="EMBL" id="KAJ1965307.1"/>
    </source>
</evidence>
<protein>
    <submittedName>
        <fullName evidence="2">Uncharacterized protein</fullName>
    </submittedName>
</protein>
<comment type="caution">
    <text evidence="2">The sequence shown here is derived from an EMBL/GenBank/DDBJ whole genome shotgun (WGS) entry which is preliminary data.</text>
</comment>
<feature type="region of interest" description="Disordered" evidence="1">
    <location>
        <begin position="189"/>
        <end position="229"/>
    </location>
</feature>
<sequence>MTSDSLFPSSARTVNTYSAQLQGLTLRSADKQRENEINQDVTRRMIPDTPDLVKKVTDILSIGVYRCIAQDFEDLGYVKDPDPDSLHQRLYRKARGWFNPAGRSKGGRREAQMYPQFKAFVYLIALLLQDKRKKTKHPLKRYLLPHRMSDICGDPASAKRHDVAICWHDPDTEIEAECRAFLEYEETKSNQKQKKSSANQDPDANYVLPGASKKRSWKGKTPEVPEPDVDVTQSPFWRCFGIVECKADYNEANEQAEYGQLGWYAASALEFLFERNN</sequence>
<organism evidence="2 3">
    <name type="scientific">Dispira parvispora</name>
    <dbReference type="NCBI Taxonomy" id="1520584"/>
    <lineage>
        <taxon>Eukaryota</taxon>
        <taxon>Fungi</taxon>
        <taxon>Fungi incertae sedis</taxon>
        <taxon>Zoopagomycota</taxon>
        <taxon>Kickxellomycotina</taxon>
        <taxon>Dimargaritomycetes</taxon>
        <taxon>Dimargaritales</taxon>
        <taxon>Dimargaritaceae</taxon>
        <taxon>Dispira</taxon>
    </lineage>
</organism>
<evidence type="ECO:0000256" key="1">
    <source>
        <dbReference type="SAM" id="MobiDB-lite"/>
    </source>
</evidence>
<gene>
    <name evidence="2" type="ORF">IWQ62_002697</name>
</gene>
<accession>A0A9W8APU9</accession>